<accession>A0A136Q482</accession>
<gene>
    <name evidence="1" type="ORF">HMPREF3293_01676</name>
</gene>
<evidence type="ECO:0008006" key="3">
    <source>
        <dbReference type="Google" id="ProtNLM"/>
    </source>
</evidence>
<sequence length="89" mass="9886">MILHLGGDYFVKTKEILVILDYEEAARNKDTSLFLKGLETTALSGEPRAVVVTEEYGTKKAYLSPISPRTLLRRSNGDGDAFLRQDPQG</sequence>
<dbReference type="Proteomes" id="UP000070366">
    <property type="component" value="Unassembled WGS sequence"/>
</dbReference>
<reference evidence="1 2" key="1">
    <citation type="submission" date="2016-02" db="EMBL/GenBank/DDBJ databases">
        <authorList>
            <person name="Wen L."/>
            <person name="He K."/>
            <person name="Yang H."/>
        </authorList>
    </citation>
    <scope>NUCLEOTIDE SEQUENCE [LARGE SCALE GENOMIC DNA]</scope>
    <source>
        <strain evidence="1 2">DSM 22607</strain>
    </source>
</reference>
<organism evidence="1 2">
    <name type="scientific">Christensenella minuta</name>
    <dbReference type="NCBI Taxonomy" id="626937"/>
    <lineage>
        <taxon>Bacteria</taxon>
        <taxon>Bacillati</taxon>
        <taxon>Bacillota</taxon>
        <taxon>Clostridia</taxon>
        <taxon>Christensenellales</taxon>
        <taxon>Christensenellaceae</taxon>
        <taxon>Christensenella</taxon>
    </lineage>
</organism>
<name>A0A136Q482_9FIRM</name>
<comment type="caution">
    <text evidence="1">The sequence shown here is derived from an EMBL/GenBank/DDBJ whole genome shotgun (WGS) entry which is preliminary data.</text>
</comment>
<dbReference type="KEGG" id="cmiu:B1H56_11170"/>
<evidence type="ECO:0000313" key="2">
    <source>
        <dbReference type="Proteomes" id="UP000070366"/>
    </source>
</evidence>
<dbReference type="RefSeq" id="WP_066519755.1">
    <property type="nucleotide sequence ID" value="NZ_CABMOF010000002.1"/>
</dbReference>
<dbReference type="STRING" id="626937.HMPREF3293_01676"/>
<keyword evidence="2" id="KW-1185">Reference proteome</keyword>
<dbReference type="OrthoDB" id="9811390at2"/>
<dbReference type="NCBIfam" id="NF046065">
    <property type="entry name" value="MtxRegRemB"/>
    <property type="match status" value="1"/>
</dbReference>
<dbReference type="EMBL" id="LSZW01000061">
    <property type="protein sequence ID" value="KXK65462.1"/>
    <property type="molecule type" value="Genomic_DNA"/>
</dbReference>
<proteinExistence type="predicted"/>
<dbReference type="AlphaFoldDB" id="A0A136Q482"/>
<evidence type="ECO:0000313" key="1">
    <source>
        <dbReference type="EMBL" id="KXK65462.1"/>
    </source>
</evidence>
<protein>
    <recommendedName>
        <fullName evidence="3">DUF370 domain-containing protein</fullName>
    </recommendedName>
</protein>